<feature type="signal peptide" evidence="1">
    <location>
        <begin position="1"/>
        <end position="19"/>
    </location>
</feature>
<protein>
    <submittedName>
        <fullName evidence="2">Uncharacterized protein</fullName>
    </submittedName>
</protein>
<sequence length="144" mass="16151">MNILLVGLGLVCLVNIGRSVPTQSYGKILSYIEKLIETENREVNEGAKISAENEAAELEAVKRDTEWHYYEAIATMKNALQSGDLTFDKGDSLLLNLDNKNGNDKWVEGCRNIFLSYFKCGQVPTNYFKSTAKSTKLYGKPKTF</sequence>
<keyword evidence="3" id="KW-1185">Reference proteome</keyword>
<evidence type="ECO:0000256" key="1">
    <source>
        <dbReference type="SAM" id="SignalP"/>
    </source>
</evidence>
<reference evidence="2" key="1">
    <citation type="submission" date="2022-03" db="EMBL/GenBank/DDBJ databases">
        <authorList>
            <person name="Martin C."/>
        </authorList>
    </citation>
    <scope>NUCLEOTIDE SEQUENCE</scope>
</reference>
<organism evidence="2 3">
    <name type="scientific">Owenia fusiformis</name>
    <name type="common">Polychaete worm</name>
    <dbReference type="NCBI Taxonomy" id="6347"/>
    <lineage>
        <taxon>Eukaryota</taxon>
        <taxon>Metazoa</taxon>
        <taxon>Spiralia</taxon>
        <taxon>Lophotrochozoa</taxon>
        <taxon>Annelida</taxon>
        <taxon>Polychaeta</taxon>
        <taxon>Sedentaria</taxon>
        <taxon>Canalipalpata</taxon>
        <taxon>Sabellida</taxon>
        <taxon>Oweniida</taxon>
        <taxon>Oweniidae</taxon>
        <taxon>Owenia</taxon>
    </lineage>
</organism>
<evidence type="ECO:0000313" key="3">
    <source>
        <dbReference type="Proteomes" id="UP000749559"/>
    </source>
</evidence>
<dbReference type="AlphaFoldDB" id="A0A8S4Q253"/>
<proteinExistence type="predicted"/>
<dbReference type="EMBL" id="CAIIXF020000010">
    <property type="protein sequence ID" value="CAH1797841.1"/>
    <property type="molecule type" value="Genomic_DNA"/>
</dbReference>
<accession>A0A8S4Q253</accession>
<feature type="chain" id="PRO_5035769527" evidence="1">
    <location>
        <begin position="20"/>
        <end position="144"/>
    </location>
</feature>
<keyword evidence="1" id="KW-0732">Signal</keyword>
<dbReference type="Proteomes" id="UP000749559">
    <property type="component" value="Unassembled WGS sequence"/>
</dbReference>
<comment type="caution">
    <text evidence="2">The sequence shown here is derived from an EMBL/GenBank/DDBJ whole genome shotgun (WGS) entry which is preliminary data.</text>
</comment>
<evidence type="ECO:0000313" key="2">
    <source>
        <dbReference type="EMBL" id="CAH1797841.1"/>
    </source>
</evidence>
<gene>
    <name evidence="2" type="ORF">OFUS_LOCUS22057</name>
</gene>
<name>A0A8S4Q253_OWEFU</name>